<protein>
    <recommendedName>
        <fullName evidence="4">Monocarboxylate transporter 9</fullName>
    </recommendedName>
</protein>
<comment type="caution">
    <text evidence="2">The sequence shown here is derived from an EMBL/GenBank/DDBJ whole genome shotgun (WGS) entry which is preliminary data.</text>
</comment>
<dbReference type="InterPro" id="IPR011701">
    <property type="entry name" value="MFS"/>
</dbReference>
<reference evidence="2 3" key="1">
    <citation type="submission" date="2023-10" db="EMBL/GenBank/DDBJ databases">
        <title>Genomes of two closely related lineages of the louse Polyplax serrata with different host specificities.</title>
        <authorList>
            <person name="Martinu J."/>
            <person name="Tarabai H."/>
            <person name="Stefka J."/>
            <person name="Hypsa V."/>
        </authorList>
    </citation>
    <scope>NUCLEOTIDE SEQUENCE [LARGE SCALE GENOMIC DNA]</scope>
    <source>
        <strain evidence="2">HR10_N</strain>
    </source>
</reference>
<sequence>MRRRHSDDLKIEKIIVVPPDGGWGWVVVVAAFVCILIMDGISNTFGLLIPIFEKEFNASVSQVSLINSLFTGFYFIFAPVAGSLSNRFGFRPVIIAGSVISSFGLAISIFTDSVHVMFATYGLIGDGEHSQQESQSVRVESVPSHLLLLWKSCYKSIHGDKFLLDIQVRRLEKQGKQTQVGLVFSCSLVAICFRPLSPISLEETDGCEKYGKQDKAGRSMHNARYPTAAEAIDINQLRGSKMTLLPSRMTSFESFEIFKPTSKEHSSRNSELKRRTTEFSQFQSMNDLTVNNETLKVSRCQKFWKTCCCCGFHHSCQLLKKCGKNKVAGVRPMYRDDIFYDGSIAHLQTYDRSSKATKSGSAQQSTTIKSSLLYHLSVSRLPTHRDLQQERDEKCHLFPESMTRALKTMFDFRVIKYSWFLFFTISTCFLAVGINAPSYFTYVRALEFGVMSQSDASLILSAFGVTNTIGRIICGLIATLPKIDVVILHFVFLFFGALLNVCVVFMHSKEAFFIYAALYGFVLAEQGSLRSVILVKLVGLENLTNAFGILLLFLGIFTVAGTPAAGYMKEVTGSYDAVFIFSALFLLLAALFLIPIFTNTTHCKRIGENSSSSEEENQIRELNSV</sequence>
<dbReference type="SUPFAM" id="SSF103473">
    <property type="entry name" value="MFS general substrate transporter"/>
    <property type="match status" value="2"/>
</dbReference>
<dbReference type="InterPro" id="IPR036259">
    <property type="entry name" value="MFS_trans_sf"/>
</dbReference>
<evidence type="ECO:0000313" key="3">
    <source>
        <dbReference type="Proteomes" id="UP001372834"/>
    </source>
</evidence>
<dbReference type="InterPro" id="IPR050327">
    <property type="entry name" value="Proton-linked_MCT"/>
</dbReference>
<feature type="transmembrane region" description="Helical" evidence="1">
    <location>
        <begin position="64"/>
        <end position="84"/>
    </location>
</feature>
<evidence type="ECO:0000313" key="2">
    <source>
        <dbReference type="EMBL" id="KAK6616856.1"/>
    </source>
</evidence>
<dbReference type="PANTHER" id="PTHR11360">
    <property type="entry name" value="MONOCARBOXYLATE TRANSPORTER"/>
    <property type="match status" value="1"/>
</dbReference>
<dbReference type="EMBL" id="JAWJWE010000047">
    <property type="protein sequence ID" value="KAK6616856.1"/>
    <property type="molecule type" value="Genomic_DNA"/>
</dbReference>
<keyword evidence="1" id="KW-0472">Membrane</keyword>
<name>A0AAN8NUT0_POLSC</name>
<feature type="transmembrane region" description="Helical" evidence="1">
    <location>
        <begin position="577"/>
        <end position="597"/>
    </location>
</feature>
<feature type="transmembrane region" description="Helical" evidence="1">
    <location>
        <begin position="456"/>
        <end position="478"/>
    </location>
</feature>
<keyword evidence="1" id="KW-0812">Transmembrane</keyword>
<accession>A0AAN8NUT0</accession>
<feature type="transmembrane region" description="Helical" evidence="1">
    <location>
        <begin position="417"/>
        <end position="436"/>
    </location>
</feature>
<feature type="transmembrane region" description="Helical" evidence="1">
    <location>
        <begin position="90"/>
        <end position="110"/>
    </location>
</feature>
<keyword evidence="1" id="KW-1133">Transmembrane helix</keyword>
<gene>
    <name evidence="2" type="ORF">RUM43_014997</name>
</gene>
<organism evidence="2 3">
    <name type="scientific">Polyplax serrata</name>
    <name type="common">Common mouse louse</name>
    <dbReference type="NCBI Taxonomy" id="468196"/>
    <lineage>
        <taxon>Eukaryota</taxon>
        <taxon>Metazoa</taxon>
        <taxon>Ecdysozoa</taxon>
        <taxon>Arthropoda</taxon>
        <taxon>Hexapoda</taxon>
        <taxon>Insecta</taxon>
        <taxon>Pterygota</taxon>
        <taxon>Neoptera</taxon>
        <taxon>Paraneoptera</taxon>
        <taxon>Psocodea</taxon>
        <taxon>Troctomorpha</taxon>
        <taxon>Phthiraptera</taxon>
        <taxon>Anoplura</taxon>
        <taxon>Polyplacidae</taxon>
        <taxon>Polyplax</taxon>
    </lineage>
</organism>
<dbReference type="AlphaFoldDB" id="A0AAN8NUT0"/>
<feature type="transmembrane region" description="Helical" evidence="1">
    <location>
        <begin position="512"/>
        <end position="535"/>
    </location>
</feature>
<feature type="transmembrane region" description="Helical" evidence="1">
    <location>
        <begin position="547"/>
        <end position="565"/>
    </location>
</feature>
<evidence type="ECO:0000256" key="1">
    <source>
        <dbReference type="SAM" id="Phobius"/>
    </source>
</evidence>
<dbReference type="Proteomes" id="UP001372834">
    <property type="component" value="Unassembled WGS sequence"/>
</dbReference>
<dbReference type="Pfam" id="PF07690">
    <property type="entry name" value="MFS_1"/>
    <property type="match status" value="1"/>
</dbReference>
<proteinExistence type="predicted"/>
<dbReference type="PANTHER" id="PTHR11360:SF238">
    <property type="entry name" value="SD10469P"/>
    <property type="match status" value="1"/>
</dbReference>
<feature type="transmembrane region" description="Helical" evidence="1">
    <location>
        <begin position="23"/>
        <end position="52"/>
    </location>
</feature>
<evidence type="ECO:0008006" key="4">
    <source>
        <dbReference type="Google" id="ProtNLM"/>
    </source>
</evidence>
<dbReference type="GO" id="GO:0008028">
    <property type="term" value="F:monocarboxylic acid transmembrane transporter activity"/>
    <property type="evidence" value="ECO:0007669"/>
    <property type="project" value="TreeGrafter"/>
</dbReference>
<feature type="transmembrane region" description="Helical" evidence="1">
    <location>
        <begin position="485"/>
        <end position="506"/>
    </location>
</feature>
<dbReference type="Gene3D" id="1.20.1250.20">
    <property type="entry name" value="MFS general substrate transporter like domains"/>
    <property type="match status" value="2"/>
</dbReference>